<dbReference type="Proteomes" id="UP000315010">
    <property type="component" value="Unassembled WGS sequence"/>
</dbReference>
<proteinExistence type="predicted"/>
<reference evidence="1 2" key="1">
    <citation type="submission" date="2019-02" db="EMBL/GenBank/DDBJ databases">
        <title>Deep-cultivation of Planctomycetes and their phenomic and genomic characterization uncovers novel biology.</title>
        <authorList>
            <person name="Wiegand S."/>
            <person name="Jogler M."/>
            <person name="Boedeker C."/>
            <person name="Pinto D."/>
            <person name="Vollmers J."/>
            <person name="Rivas-Marin E."/>
            <person name="Kohn T."/>
            <person name="Peeters S.H."/>
            <person name="Heuer A."/>
            <person name="Rast P."/>
            <person name="Oberbeckmann S."/>
            <person name="Bunk B."/>
            <person name="Jeske O."/>
            <person name="Meyerdierks A."/>
            <person name="Storesund J.E."/>
            <person name="Kallscheuer N."/>
            <person name="Luecker S."/>
            <person name="Lage O.M."/>
            <person name="Pohl T."/>
            <person name="Merkel B.J."/>
            <person name="Hornburger P."/>
            <person name="Mueller R.-W."/>
            <person name="Bruemmer F."/>
            <person name="Labrenz M."/>
            <person name="Spormann A.M."/>
            <person name="Op Den Camp H."/>
            <person name="Overmann J."/>
            <person name="Amann R."/>
            <person name="Jetten M.S.M."/>
            <person name="Mascher T."/>
            <person name="Medema M.H."/>
            <person name="Devos D.P."/>
            <person name="Kaster A.-K."/>
            <person name="Ovreas L."/>
            <person name="Rohde M."/>
            <person name="Galperin M.Y."/>
            <person name="Jogler C."/>
        </authorList>
    </citation>
    <scope>NUCLEOTIDE SEQUENCE [LARGE SCALE GENOMIC DNA]</scope>
    <source>
        <strain evidence="1 2">CA13</strain>
    </source>
</reference>
<dbReference type="AlphaFoldDB" id="A0A5C5YYK7"/>
<comment type="caution">
    <text evidence="1">The sequence shown here is derived from an EMBL/GenBank/DDBJ whole genome shotgun (WGS) entry which is preliminary data.</text>
</comment>
<evidence type="ECO:0000313" key="1">
    <source>
        <dbReference type="EMBL" id="TWT80199.1"/>
    </source>
</evidence>
<organism evidence="1 2">
    <name type="scientific">Novipirellula herctigrandis</name>
    <dbReference type="NCBI Taxonomy" id="2527986"/>
    <lineage>
        <taxon>Bacteria</taxon>
        <taxon>Pseudomonadati</taxon>
        <taxon>Planctomycetota</taxon>
        <taxon>Planctomycetia</taxon>
        <taxon>Pirellulales</taxon>
        <taxon>Pirellulaceae</taxon>
        <taxon>Novipirellula</taxon>
    </lineage>
</organism>
<evidence type="ECO:0000313" key="2">
    <source>
        <dbReference type="Proteomes" id="UP000315010"/>
    </source>
</evidence>
<keyword evidence="2" id="KW-1185">Reference proteome</keyword>
<protein>
    <submittedName>
        <fullName evidence="1">Uncharacterized protein</fullName>
    </submittedName>
</protein>
<dbReference type="EMBL" id="SJPJ01000001">
    <property type="protein sequence ID" value="TWT80199.1"/>
    <property type="molecule type" value="Genomic_DNA"/>
</dbReference>
<accession>A0A5C5YYK7</accession>
<sequence length="70" mass="7699">MTKITKNCFCMILLIQNYLLESRASGLALAEMIRSFSLLVGILVANATLVGFKPELHAWISHCDQSNTGT</sequence>
<name>A0A5C5YYK7_9BACT</name>
<gene>
    <name evidence="1" type="ORF">CA13_16120</name>
</gene>